<reference evidence="3 4" key="2">
    <citation type="submission" date="2018-11" db="EMBL/GenBank/DDBJ databases">
        <authorList>
            <consortium name="Pathogen Informatics"/>
        </authorList>
    </citation>
    <scope>NUCLEOTIDE SEQUENCE [LARGE SCALE GENOMIC DNA]</scope>
</reference>
<dbReference type="CDD" id="cd14233">
    <property type="entry name" value="GAT_TOM1_like"/>
    <property type="match status" value="1"/>
</dbReference>
<accession>A0A0R3T709</accession>
<feature type="compositionally biased region" description="Low complexity" evidence="1">
    <location>
        <begin position="284"/>
        <end position="295"/>
    </location>
</feature>
<feature type="region of interest" description="Disordered" evidence="1">
    <location>
        <begin position="76"/>
        <end position="105"/>
    </location>
</feature>
<feature type="compositionally biased region" description="Low complexity" evidence="1">
    <location>
        <begin position="248"/>
        <end position="262"/>
    </location>
</feature>
<feature type="domain" description="GAT" evidence="2">
    <location>
        <begin position="133"/>
        <end position="221"/>
    </location>
</feature>
<dbReference type="OrthoDB" id="2018246at2759"/>
<dbReference type="GO" id="GO:0005768">
    <property type="term" value="C:endosome"/>
    <property type="evidence" value="ECO:0007669"/>
    <property type="project" value="TreeGrafter"/>
</dbReference>
<proteinExistence type="predicted"/>
<organism evidence="5">
    <name type="scientific">Rodentolepis nana</name>
    <name type="common">Dwarf tapeworm</name>
    <name type="synonym">Hymenolepis nana</name>
    <dbReference type="NCBI Taxonomy" id="102285"/>
    <lineage>
        <taxon>Eukaryota</taxon>
        <taxon>Metazoa</taxon>
        <taxon>Spiralia</taxon>
        <taxon>Lophotrochozoa</taxon>
        <taxon>Platyhelminthes</taxon>
        <taxon>Cestoda</taxon>
        <taxon>Eucestoda</taxon>
        <taxon>Cyclophyllidea</taxon>
        <taxon>Hymenolepididae</taxon>
        <taxon>Rodentolepis</taxon>
    </lineage>
</organism>
<gene>
    <name evidence="3" type="ORF">HNAJ_LOCUS2846</name>
</gene>
<feature type="compositionally biased region" description="Polar residues" evidence="1">
    <location>
        <begin position="317"/>
        <end position="328"/>
    </location>
</feature>
<evidence type="ECO:0000256" key="1">
    <source>
        <dbReference type="SAM" id="MobiDB-lite"/>
    </source>
</evidence>
<dbReference type="PANTHER" id="PTHR13856">
    <property type="entry name" value="VHS DOMAIN CONTAINING PROTEIN FAMILY"/>
    <property type="match status" value="1"/>
</dbReference>
<dbReference type="Gene3D" id="1.20.58.160">
    <property type="match status" value="1"/>
</dbReference>
<dbReference type="SUPFAM" id="SSF89009">
    <property type="entry name" value="GAT-like domain"/>
    <property type="match status" value="1"/>
</dbReference>
<evidence type="ECO:0000259" key="2">
    <source>
        <dbReference type="PROSITE" id="PS50909"/>
    </source>
</evidence>
<keyword evidence="4" id="KW-1185">Reference proteome</keyword>
<feature type="compositionally biased region" description="Polar residues" evidence="1">
    <location>
        <begin position="94"/>
        <end position="105"/>
    </location>
</feature>
<dbReference type="WBParaSite" id="HNAJ_0000284701-mRNA-1">
    <property type="protein sequence ID" value="HNAJ_0000284701-mRNA-1"/>
    <property type="gene ID" value="HNAJ_0000284701"/>
</dbReference>
<name>A0A0R3T709_RODNA</name>
<evidence type="ECO:0000313" key="5">
    <source>
        <dbReference type="WBParaSite" id="HNAJ_0000284701-mRNA-1"/>
    </source>
</evidence>
<dbReference type="InterPro" id="IPR038425">
    <property type="entry name" value="GAT_sf"/>
</dbReference>
<dbReference type="GO" id="GO:0007165">
    <property type="term" value="P:signal transduction"/>
    <property type="evidence" value="ECO:0007669"/>
    <property type="project" value="TreeGrafter"/>
</dbReference>
<dbReference type="Proteomes" id="UP000278807">
    <property type="component" value="Unassembled WGS sequence"/>
</dbReference>
<dbReference type="InterPro" id="IPR004152">
    <property type="entry name" value="GAT_dom"/>
</dbReference>
<feature type="region of interest" description="Disordered" evidence="1">
    <location>
        <begin position="232"/>
        <end position="328"/>
    </location>
</feature>
<evidence type="ECO:0000313" key="4">
    <source>
        <dbReference type="Proteomes" id="UP000278807"/>
    </source>
</evidence>
<dbReference type="GO" id="GO:0043130">
    <property type="term" value="F:ubiquitin binding"/>
    <property type="evidence" value="ECO:0007669"/>
    <property type="project" value="InterPro"/>
</dbReference>
<sequence length="328" mass="36669">MPGVADLLWGSSSYATLRARDGSRQVRVRSNAPGSGAVEIGTQVLQVVAINGYPVVTRNGQEVFFAATPRTFMNHQQQQQHQHSRYQNQRHHSPQQAQEPLNSHHSLPTQMYNLTADQTLIDQEGTVRRLSSAQRERLSQDLAVVQTNLHILNDMLTELQPDAISSDDLELLQELNETCRMMQQRVAGFLSQVADDAATLTLLQLNDELNSAFQRYERFERYRLRSMRAQIANQNTGHNRPPFPTITQSGSSSHPSQLQLQHEASQTTQANQLPAPPNQLSLPSTSTDHSSTSDNQQKDDDNQSVDDDDELMDAVAEQTQVTGLLNIP</sequence>
<evidence type="ECO:0000313" key="3">
    <source>
        <dbReference type="EMBL" id="VDN98705.1"/>
    </source>
</evidence>
<dbReference type="PANTHER" id="PTHR13856:SF137">
    <property type="entry name" value="GH05942P"/>
    <property type="match status" value="1"/>
</dbReference>
<dbReference type="PROSITE" id="PS50909">
    <property type="entry name" value="GAT"/>
    <property type="match status" value="1"/>
</dbReference>
<protein>
    <submittedName>
        <fullName evidence="5">GAT domain-containing protein</fullName>
    </submittedName>
</protein>
<feature type="compositionally biased region" description="Basic residues" evidence="1">
    <location>
        <begin position="82"/>
        <end position="93"/>
    </location>
</feature>
<dbReference type="AlphaFoldDB" id="A0A0R3T709"/>
<dbReference type="GO" id="GO:0016020">
    <property type="term" value="C:membrane"/>
    <property type="evidence" value="ECO:0007669"/>
    <property type="project" value="TreeGrafter"/>
</dbReference>
<dbReference type="GO" id="GO:0030276">
    <property type="term" value="F:clathrin binding"/>
    <property type="evidence" value="ECO:0007669"/>
    <property type="project" value="TreeGrafter"/>
</dbReference>
<dbReference type="STRING" id="102285.A0A0R3T709"/>
<feature type="compositionally biased region" description="Acidic residues" evidence="1">
    <location>
        <begin position="302"/>
        <end position="312"/>
    </location>
</feature>
<feature type="compositionally biased region" description="Polar residues" evidence="1">
    <location>
        <begin position="263"/>
        <end position="283"/>
    </location>
</feature>
<dbReference type="Pfam" id="PF03127">
    <property type="entry name" value="GAT"/>
    <property type="match status" value="1"/>
</dbReference>
<dbReference type="GO" id="GO:0035091">
    <property type="term" value="F:phosphatidylinositol binding"/>
    <property type="evidence" value="ECO:0007669"/>
    <property type="project" value="InterPro"/>
</dbReference>
<dbReference type="EMBL" id="UZAE01001511">
    <property type="protein sequence ID" value="VDN98705.1"/>
    <property type="molecule type" value="Genomic_DNA"/>
</dbReference>
<reference evidence="5" key="1">
    <citation type="submission" date="2017-02" db="UniProtKB">
        <authorList>
            <consortium name="WormBaseParasite"/>
        </authorList>
    </citation>
    <scope>IDENTIFICATION</scope>
</reference>